<dbReference type="Pfam" id="PF13868">
    <property type="entry name" value="TPH"/>
    <property type="match status" value="1"/>
</dbReference>
<organism evidence="5 6">
    <name type="scientific">Oedothorax gibbosus</name>
    <dbReference type="NCBI Taxonomy" id="931172"/>
    <lineage>
        <taxon>Eukaryota</taxon>
        <taxon>Metazoa</taxon>
        <taxon>Ecdysozoa</taxon>
        <taxon>Arthropoda</taxon>
        <taxon>Chelicerata</taxon>
        <taxon>Arachnida</taxon>
        <taxon>Araneae</taxon>
        <taxon>Araneomorphae</taxon>
        <taxon>Entelegynae</taxon>
        <taxon>Araneoidea</taxon>
        <taxon>Linyphiidae</taxon>
        <taxon>Erigoninae</taxon>
        <taxon>Oedothorax</taxon>
    </lineage>
</organism>
<dbReference type="InterPro" id="IPR003595">
    <property type="entry name" value="Tyr_Pase_cat"/>
</dbReference>
<dbReference type="Pfam" id="PF00102">
    <property type="entry name" value="Y_phosphatase"/>
    <property type="match status" value="1"/>
</dbReference>
<gene>
    <name evidence="5" type="ORF">JTE90_011804</name>
</gene>
<dbReference type="SUPFAM" id="SSF52799">
    <property type="entry name" value="(Phosphotyrosine protein) phosphatases II"/>
    <property type="match status" value="1"/>
</dbReference>
<proteinExistence type="predicted"/>
<dbReference type="GO" id="GO:0048666">
    <property type="term" value="P:neuron development"/>
    <property type="evidence" value="ECO:0007669"/>
    <property type="project" value="UniProtKB-ARBA"/>
</dbReference>
<feature type="coiled-coil region" evidence="2">
    <location>
        <begin position="170"/>
        <end position="243"/>
    </location>
</feature>
<name>A0AAV6VU69_9ARAC</name>
<dbReference type="GO" id="GO:0004725">
    <property type="term" value="F:protein tyrosine phosphatase activity"/>
    <property type="evidence" value="ECO:0007669"/>
    <property type="project" value="InterPro"/>
</dbReference>
<dbReference type="InterPro" id="IPR029021">
    <property type="entry name" value="Prot-tyrosine_phosphatase-like"/>
</dbReference>
<dbReference type="Gene3D" id="3.90.190.10">
    <property type="entry name" value="Protein tyrosine phosphatase superfamily"/>
    <property type="match status" value="1"/>
</dbReference>
<dbReference type="PROSITE" id="PS50055">
    <property type="entry name" value="TYR_PHOSPHATASE_PTP"/>
    <property type="match status" value="1"/>
</dbReference>
<evidence type="ECO:0000259" key="4">
    <source>
        <dbReference type="PROSITE" id="PS50056"/>
    </source>
</evidence>
<dbReference type="AlphaFoldDB" id="A0AAV6VU69"/>
<dbReference type="Proteomes" id="UP000827092">
    <property type="component" value="Unassembled WGS sequence"/>
</dbReference>
<dbReference type="PROSITE" id="PS50056">
    <property type="entry name" value="TYR_PHOSPHATASE_2"/>
    <property type="match status" value="1"/>
</dbReference>
<reference evidence="5 6" key="1">
    <citation type="journal article" date="2022" name="Nat. Ecol. Evol.">
        <title>A masculinizing supergene underlies an exaggerated male reproductive morph in a spider.</title>
        <authorList>
            <person name="Hendrickx F."/>
            <person name="De Corte Z."/>
            <person name="Sonet G."/>
            <person name="Van Belleghem S.M."/>
            <person name="Kostlbacher S."/>
            <person name="Vangestel C."/>
        </authorList>
    </citation>
    <scope>NUCLEOTIDE SEQUENCE [LARGE SCALE GENOMIC DNA]</scope>
    <source>
        <strain evidence="5">W744_W776</strain>
    </source>
</reference>
<evidence type="ECO:0008006" key="7">
    <source>
        <dbReference type="Google" id="ProtNLM"/>
    </source>
</evidence>
<feature type="coiled-coil region" evidence="2">
    <location>
        <begin position="47"/>
        <end position="111"/>
    </location>
</feature>
<dbReference type="InterPro" id="IPR000387">
    <property type="entry name" value="Tyr_Pase_dom"/>
</dbReference>
<evidence type="ECO:0000256" key="1">
    <source>
        <dbReference type="ARBA" id="ARBA00023054"/>
    </source>
</evidence>
<dbReference type="InterPro" id="IPR043597">
    <property type="entry name" value="TPH_dom"/>
</dbReference>
<keyword evidence="6" id="KW-1185">Reference proteome</keyword>
<sequence length="661" mass="78342">MDKDSPNQICITVQQKKPLIITQNELKRIVHNSRSHENQQEHQETIREEHRQKLKDAKELAKELTKQMTRSKVAGSELKQRQYAKEAALAREELEVEARLLARKNRVLDKAYKRLFEQTDRVKYFKGAKNYAEMTKERDVQVAEKAAQQDLFAKYDAEFLVGQLRDVDKYNEEEEDKKRVMEDKKRINKANWTKQHEQILQKRKEEKRDNLREGYMIWNEVEQEQLKEKQKALNVRRENQNHKAALDHQIQNKCRLFDEHLKLDEAQEAKARLFTDFKRQVNLEHKKMKENLDREKDLKRQYVAENLVDASISRKTKEETNLQKAVREAEEKAKKKDAIKKLNREEAKKAFKEFYEKELSAKRRRDFYDRLKDYQEGRKLIETTEKLKKIEDSKIQRHGDLEKEAQHIQLHQIARTQVDRKAEEIEEIKEYMEHMRGLDDEEDMFQKYAQMEIANCESRGIDTFAMRKAARPGIECGKGPLFKDRGHIRPRYYDGRGIDLVHTSPVFWPQSGSIYQGSIKIQHLSSEAEYFGGVLTRKFSVKNPKGKTRTIKSFHLHGWRREEFVPPQVDTVVQLIAKVEKWTRKNRPAPIIVTCYDGCRASGFYCASSYLVGQIHETHDADVLQAVRTVRLHRPAFIPTVEQYRWLYEIACFLVSEKILK</sequence>
<feature type="domain" description="Tyrosine specific protein phosphatases" evidence="4">
    <location>
        <begin position="570"/>
        <end position="645"/>
    </location>
</feature>
<dbReference type="SMART" id="SM00194">
    <property type="entry name" value="PTPc"/>
    <property type="match status" value="1"/>
</dbReference>
<keyword evidence="1 2" id="KW-0175">Coiled coil</keyword>
<protein>
    <recommendedName>
        <fullName evidence="7">Tyrosine specific protein phosphatases domain-containing protein</fullName>
    </recommendedName>
</protein>
<feature type="domain" description="Tyrosine-protein phosphatase" evidence="3">
    <location>
        <begin position="507"/>
        <end position="654"/>
    </location>
</feature>
<dbReference type="EMBL" id="JAFNEN010000028">
    <property type="protein sequence ID" value="KAG8199338.1"/>
    <property type="molecule type" value="Genomic_DNA"/>
</dbReference>
<dbReference type="InterPro" id="IPR000242">
    <property type="entry name" value="PTP_cat"/>
</dbReference>
<dbReference type="InterPro" id="IPR039986">
    <property type="entry name" value="CFAP210"/>
</dbReference>
<evidence type="ECO:0000313" key="6">
    <source>
        <dbReference type="Proteomes" id="UP000827092"/>
    </source>
</evidence>
<accession>A0AAV6VU69</accession>
<evidence type="ECO:0000313" key="5">
    <source>
        <dbReference type="EMBL" id="KAG8199338.1"/>
    </source>
</evidence>
<dbReference type="SMART" id="SM00404">
    <property type="entry name" value="PTPc_motif"/>
    <property type="match status" value="1"/>
</dbReference>
<evidence type="ECO:0000256" key="2">
    <source>
        <dbReference type="SAM" id="Coils"/>
    </source>
</evidence>
<dbReference type="PANTHER" id="PTHR28663:SF1">
    <property type="entry name" value="CILIA- AND FLAGELLA- ASSOCIATED PROTEIN 210"/>
    <property type="match status" value="1"/>
</dbReference>
<feature type="coiled-coil region" evidence="2">
    <location>
        <begin position="278"/>
        <end position="348"/>
    </location>
</feature>
<evidence type="ECO:0000259" key="3">
    <source>
        <dbReference type="PROSITE" id="PS50055"/>
    </source>
</evidence>
<comment type="caution">
    <text evidence="5">The sequence shown here is derived from an EMBL/GenBank/DDBJ whole genome shotgun (WGS) entry which is preliminary data.</text>
</comment>
<dbReference type="PANTHER" id="PTHR28663">
    <property type="entry name" value="COILED-COIL DOMAIN-CONTAINING PROTEIN 173"/>
    <property type="match status" value="1"/>
</dbReference>